<dbReference type="OrthoDB" id="9810457at2"/>
<dbReference type="Pfam" id="PF03547">
    <property type="entry name" value="Mem_trans"/>
    <property type="match status" value="1"/>
</dbReference>
<feature type="transmembrane region" description="Helical" evidence="7">
    <location>
        <begin position="95"/>
        <end position="114"/>
    </location>
</feature>
<evidence type="ECO:0000313" key="9">
    <source>
        <dbReference type="Proteomes" id="UP000005954"/>
    </source>
</evidence>
<accession>A3SHF8</accession>
<feature type="transmembrane region" description="Helical" evidence="7">
    <location>
        <begin position="69"/>
        <end position="89"/>
    </location>
</feature>
<evidence type="ECO:0000256" key="6">
    <source>
        <dbReference type="ARBA" id="ARBA00023136"/>
    </source>
</evidence>
<organism evidence="8 9">
    <name type="scientific">Roseovarius nubinhibens (strain ATCC BAA-591 / DSM 15170 / ISM)</name>
    <dbReference type="NCBI Taxonomy" id="89187"/>
    <lineage>
        <taxon>Bacteria</taxon>
        <taxon>Pseudomonadati</taxon>
        <taxon>Pseudomonadota</taxon>
        <taxon>Alphaproteobacteria</taxon>
        <taxon>Rhodobacterales</taxon>
        <taxon>Roseobacteraceae</taxon>
        <taxon>Roseovarius</taxon>
    </lineage>
</organism>
<feature type="transmembrane region" description="Helical" evidence="7">
    <location>
        <begin position="7"/>
        <end position="26"/>
    </location>
</feature>
<feature type="transmembrane region" description="Helical" evidence="7">
    <location>
        <begin position="166"/>
        <end position="187"/>
    </location>
</feature>
<sequence length="309" mass="33038">MQALLDVILPIFVVIGFGYLAVWRGWVAAVNVEGLMRFAQGFAIPCLLFVAIARLDLSAGFEWRLMTSFYTGAVVAFVVGLLITWKVFGRDIEDAVAVGFCCLFSNSVLLGLPITERAYGMDALTANYAIIALHSPFCYGVGITVMEMVRARGTPVGQVVKRVFKAMFSNSMIIGIGLGLVVNLTGLPLPGPLWEGLELIGRAALPAALFGLGGVLVQYRPEGDLRLIACVIVLTLGLHPAITYGLTQTLSLPTEATRSAVITASVAPGINAYLFANMYDRAKRVVASSVLLATGLTVLTAWLWLGLLP</sequence>
<dbReference type="RefSeq" id="WP_009812196.1">
    <property type="nucleotide sequence ID" value="NZ_CH724156.1"/>
</dbReference>
<keyword evidence="2" id="KW-0813">Transport</keyword>
<dbReference type="Proteomes" id="UP000005954">
    <property type="component" value="Unassembled WGS sequence"/>
</dbReference>
<evidence type="ECO:0000256" key="5">
    <source>
        <dbReference type="ARBA" id="ARBA00022989"/>
    </source>
</evidence>
<evidence type="ECO:0000256" key="3">
    <source>
        <dbReference type="ARBA" id="ARBA00022475"/>
    </source>
</evidence>
<reference evidence="8 9" key="1">
    <citation type="submission" date="2005-12" db="EMBL/GenBank/DDBJ databases">
        <authorList>
            <person name="Moran M.A."/>
            <person name="Ferriera S."/>
            <person name="Johnson J."/>
            <person name="Kravitz S."/>
            <person name="Halpern A."/>
            <person name="Remington K."/>
            <person name="Beeson K."/>
            <person name="Tran B."/>
            <person name="Rogers Y.-H."/>
            <person name="Friedman R."/>
            <person name="Venter J.C."/>
        </authorList>
    </citation>
    <scope>NUCLEOTIDE SEQUENCE [LARGE SCALE GENOMIC DNA]</scope>
    <source>
        <strain evidence="9">ATCC BAA-591 / DSM 15170 / ISM</strain>
    </source>
</reference>
<dbReference type="eggNOG" id="COG0679">
    <property type="taxonomic scope" value="Bacteria"/>
</dbReference>
<evidence type="ECO:0000256" key="2">
    <source>
        <dbReference type="ARBA" id="ARBA00022448"/>
    </source>
</evidence>
<dbReference type="STRING" id="89187.ISM_00830"/>
<dbReference type="PANTHER" id="PTHR36838:SF3">
    <property type="entry name" value="TRANSPORTER AUXIN EFFLUX CARRIER EC FAMILY"/>
    <property type="match status" value="1"/>
</dbReference>
<feature type="transmembrane region" description="Helical" evidence="7">
    <location>
        <begin position="225"/>
        <end position="247"/>
    </location>
</feature>
<protein>
    <submittedName>
        <fullName evidence="8">Malonate transporter, putative</fullName>
    </submittedName>
</protein>
<dbReference type="EMBL" id="AALY01000001">
    <property type="protein sequence ID" value="EAP76789.1"/>
    <property type="molecule type" value="Genomic_DNA"/>
</dbReference>
<keyword evidence="4 7" id="KW-0812">Transmembrane</keyword>
<dbReference type="AlphaFoldDB" id="A3SHF8"/>
<evidence type="ECO:0000256" key="7">
    <source>
        <dbReference type="SAM" id="Phobius"/>
    </source>
</evidence>
<dbReference type="PANTHER" id="PTHR36838">
    <property type="entry name" value="AUXIN EFFLUX CARRIER FAMILY PROTEIN"/>
    <property type="match status" value="1"/>
</dbReference>
<proteinExistence type="predicted"/>
<dbReference type="GO" id="GO:0016020">
    <property type="term" value="C:membrane"/>
    <property type="evidence" value="ECO:0007669"/>
    <property type="project" value="UniProtKB-SubCell"/>
</dbReference>
<gene>
    <name evidence="8" type="ORF">ISM_00830</name>
</gene>
<keyword evidence="9" id="KW-1185">Reference proteome</keyword>
<evidence type="ECO:0000256" key="4">
    <source>
        <dbReference type="ARBA" id="ARBA00022692"/>
    </source>
</evidence>
<evidence type="ECO:0000313" key="8">
    <source>
        <dbReference type="EMBL" id="EAP76789.1"/>
    </source>
</evidence>
<evidence type="ECO:0000256" key="1">
    <source>
        <dbReference type="ARBA" id="ARBA00004141"/>
    </source>
</evidence>
<comment type="caution">
    <text evidence="8">The sequence shown here is derived from an EMBL/GenBank/DDBJ whole genome shotgun (WGS) entry which is preliminary data.</text>
</comment>
<dbReference type="InterPro" id="IPR004776">
    <property type="entry name" value="Mem_transp_PIN-like"/>
</dbReference>
<keyword evidence="3" id="KW-1003">Cell membrane</keyword>
<keyword evidence="6 7" id="KW-0472">Membrane</keyword>
<feature type="transmembrane region" description="Helical" evidence="7">
    <location>
        <begin position="199"/>
        <end position="219"/>
    </location>
</feature>
<keyword evidence="5 7" id="KW-1133">Transmembrane helix</keyword>
<feature type="transmembrane region" description="Helical" evidence="7">
    <location>
        <begin position="126"/>
        <end position="146"/>
    </location>
</feature>
<feature type="transmembrane region" description="Helical" evidence="7">
    <location>
        <begin position="259"/>
        <end position="279"/>
    </location>
</feature>
<name>A3SHF8_ROSNI</name>
<dbReference type="GO" id="GO:0055085">
    <property type="term" value="P:transmembrane transport"/>
    <property type="evidence" value="ECO:0007669"/>
    <property type="project" value="InterPro"/>
</dbReference>
<dbReference type="HOGENOM" id="CLU_056175_2_1_5"/>
<feature type="transmembrane region" description="Helical" evidence="7">
    <location>
        <begin position="38"/>
        <end position="57"/>
    </location>
</feature>
<comment type="subcellular location">
    <subcellularLocation>
        <location evidence="1">Membrane</location>
        <topology evidence="1">Multi-pass membrane protein</topology>
    </subcellularLocation>
</comment>
<feature type="transmembrane region" description="Helical" evidence="7">
    <location>
        <begin position="285"/>
        <end position="305"/>
    </location>
</feature>